<dbReference type="AlphaFoldDB" id="A0A0C3AYZ2"/>
<feature type="compositionally biased region" description="Low complexity" evidence="1">
    <location>
        <begin position="17"/>
        <end position="26"/>
    </location>
</feature>
<proteinExistence type="predicted"/>
<sequence>MSLRRFNLFASNASINSRRNSTRNARPPSYSSNNTVAPIYDPSVNDSSVVTRSSTWPSVLSIVESDFDQAESSPTDTVMNRRTSVDIIRPGGPRYIYYRVYAEDGAIQSVNQVYSNDPYLGRILAELVAPPHIAISLKHCLLNVESIDNKATSSLFIAASSQTPMDDAGRVSILAYPGPGCSPNDPMALVVKLSDLGRRPLGEKKPESAFLPSHEGPTPFETQYIYYRVYKQHAAVLSKKPADPNNPTIGRISVDTVPPPHTASSMIRCISKIEEFNNTKNSQLFMNISSEFALGDEHVSILSSDRPGSTSENPMAFVVEPVLAVTSIAPAVASLPYPSFTKRIRVIKGQLSDERNPNWLALTPGEILRTAKTPAQPQPWVRPSGGIFQGPGQYLAYTAVNGAGKLGFVYVDNVKSC</sequence>
<dbReference type="EMBL" id="KN833011">
    <property type="protein sequence ID" value="KIM79218.1"/>
    <property type="molecule type" value="Genomic_DNA"/>
</dbReference>
<dbReference type="InParanoid" id="A0A0C3AYZ2"/>
<evidence type="ECO:0000313" key="2">
    <source>
        <dbReference type="EMBL" id="KIM79218.1"/>
    </source>
</evidence>
<name>A0A0C3AYZ2_PILCF</name>
<reference evidence="2 3" key="1">
    <citation type="submission" date="2014-04" db="EMBL/GenBank/DDBJ databases">
        <authorList>
            <consortium name="DOE Joint Genome Institute"/>
            <person name="Kuo A."/>
            <person name="Tarkka M."/>
            <person name="Buscot F."/>
            <person name="Kohler A."/>
            <person name="Nagy L.G."/>
            <person name="Floudas D."/>
            <person name="Copeland A."/>
            <person name="Barry K.W."/>
            <person name="Cichocki N."/>
            <person name="Veneault-Fourrey C."/>
            <person name="LaButti K."/>
            <person name="Lindquist E.A."/>
            <person name="Lipzen A."/>
            <person name="Lundell T."/>
            <person name="Morin E."/>
            <person name="Murat C."/>
            <person name="Sun H."/>
            <person name="Tunlid A."/>
            <person name="Henrissat B."/>
            <person name="Grigoriev I.V."/>
            <person name="Hibbett D.S."/>
            <person name="Martin F."/>
            <person name="Nordberg H.P."/>
            <person name="Cantor M.N."/>
            <person name="Hua S.X."/>
        </authorList>
    </citation>
    <scope>NUCLEOTIDE SEQUENCE [LARGE SCALE GENOMIC DNA]</scope>
    <source>
        <strain evidence="2 3">F 1598</strain>
    </source>
</reference>
<evidence type="ECO:0000256" key="1">
    <source>
        <dbReference type="SAM" id="MobiDB-lite"/>
    </source>
</evidence>
<evidence type="ECO:0000313" key="3">
    <source>
        <dbReference type="Proteomes" id="UP000054166"/>
    </source>
</evidence>
<protein>
    <submittedName>
        <fullName evidence="2">Uncharacterized protein</fullName>
    </submittedName>
</protein>
<accession>A0A0C3AYZ2</accession>
<dbReference type="HOGENOM" id="CLU_033651_3_0_1"/>
<feature type="region of interest" description="Disordered" evidence="1">
    <location>
        <begin position="17"/>
        <end position="37"/>
    </location>
</feature>
<gene>
    <name evidence="2" type="ORF">PILCRDRAFT_823809</name>
</gene>
<reference evidence="3" key="2">
    <citation type="submission" date="2015-01" db="EMBL/GenBank/DDBJ databases">
        <title>Evolutionary Origins and Diversification of the Mycorrhizal Mutualists.</title>
        <authorList>
            <consortium name="DOE Joint Genome Institute"/>
            <consortium name="Mycorrhizal Genomics Consortium"/>
            <person name="Kohler A."/>
            <person name="Kuo A."/>
            <person name="Nagy L.G."/>
            <person name="Floudas D."/>
            <person name="Copeland A."/>
            <person name="Barry K.W."/>
            <person name="Cichocki N."/>
            <person name="Veneault-Fourrey C."/>
            <person name="LaButti K."/>
            <person name="Lindquist E.A."/>
            <person name="Lipzen A."/>
            <person name="Lundell T."/>
            <person name="Morin E."/>
            <person name="Murat C."/>
            <person name="Riley R."/>
            <person name="Ohm R."/>
            <person name="Sun H."/>
            <person name="Tunlid A."/>
            <person name="Henrissat B."/>
            <person name="Grigoriev I.V."/>
            <person name="Hibbett D.S."/>
            <person name="Martin F."/>
        </authorList>
    </citation>
    <scope>NUCLEOTIDE SEQUENCE [LARGE SCALE GENOMIC DNA]</scope>
    <source>
        <strain evidence="3">F 1598</strain>
    </source>
</reference>
<dbReference type="OrthoDB" id="2974017at2759"/>
<keyword evidence="3" id="KW-1185">Reference proteome</keyword>
<dbReference type="Proteomes" id="UP000054166">
    <property type="component" value="Unassembled WGS sequence"/>
</dbReference>
<organism evidence="2 3">
    <name type="scientific">Piloderma croceum (strain F 1598)</name>
    <dbReference type="NCBI Taxonomy" id="765440"/>
    <lineage>
        <taxon>Eukaryota</taxon>
        <taxon>Fungi</taxon>
        <taxon>Dikarya</taxon>
        <taxon>Basidiomycota</taxon>
        <taxon>Agaricomycotina</taxon>
        <taxon>Agaricomycetes</taxon>
        <taxon>Agaricomycetidae</taxon>
        <taxon>Atheliales</taxon>
        <taxon>Atheliaceae</taxon>
        <taxon>Piloderma</taxon>
    </lineage>
</organism>